<dbReference type="PANTHER" id="PTHR10267">
    <property type="entry name" value="DNA POLYMERASE SUBUNIT GAMMA-1"/>
    <property type="match status" value="1"/>
</dbReference>
<dbReference type="PANTHER" id="PTHR10267:SF0">
    <property type="entry name" value="DNA POLYMERASE SUBUNIT GAMMA-1"/>
    <property type="match status" value="1"/>
</dbReference>
<accession>A0A182MJ10</accession>
<reference evidence="2" key="1">
    <citation type="submission" date="2013-09" db="EMBL/GenBank/DDBJ databases">
        <title>The Genome Sequence of Anopheles culicifacies species A.</title>
        <authorList>
            <consortium name="The Broad Institute Genomics Platform"/>
            <person name="Neafsey D.E."/>
            <person name="Besansky N."/>
            <person name="Howell P."/>
            <person name="Walton C."/>
            <person name="Young S.K."/>
            <person name="Zeng Q."/>
            <person name="Gargeya S."/>
            <person name="Fitzgerald M."/>
            <person name="Haas B."/>
            <person name="Abouelleil A."/>
            <person name="Allen A.W."/>
            <person name="Alvarado L."/>
            <person name="Arachchi H.M."/>
            <person name="Berlin A.M."/>
            <person name="Chapman S.B."/>
            <person name="Gainer-Dewar J."/>
            <person name="Goldberg J."/>
            <person name="Griggs A."/>
            <person name="Gujja S."/>
            <person name="Hansen M."/>
            <person name="Howarth C."/>
            <person name="Imamovic A."/>
            <person name="Ireland A."/>
            <person name="Larimer J."/>
            <person name="McCowan C."/>
            <person name="Murphy C."/>
            <person name="Pearson M."/>
            <person name="Poon T.W."/>
            <person name="Priest M."/>
            <person name="Roberts A."/>
            <person name="Saif S."/>
            <person name="Shea T."/>
            <person name="Sisk P."/>
            <person name="Sykes S."/>
            <person name="Wortman J."/>
            <person name="Nusbaum C."/>
            <person name="Birren B."/>
        </authorList>
    </citation>
    <scope>NUCLEOTIDE SEQUENCE [LARGE SCALE GENOMIC DNA]</scope>
    <source>
        <strain evidence="2">A-37</strain>
    </source>
</reference>
<reference evidence="1" key="2">
    <citation type="submission" date="2020-05" db="UniProtKB">
        <authorList>
            <consortium name="EnsemblMetazoa"/>
        </authorList>
    </citation>
    <scope>IDENTIFICATION</scope>
    <source>
        <strain evidence="1">A-37</strain>
    </source>
</reference>
<dbReference type="AlphaFoldDB" id="A0A182MJ10"/>
<dbReference type="GO" id="GO:0005760">
    <property type="term" value="C:gamma DNA polymerase complex"/>
    <property type="evidence" value="ECO:0007669"/>
    <property type="project" value="InterPro"/>
</dbReference>
<dbReference type="EMBL" id="AXCM01000617">
    <property type="status" value="NOT_ANNOTATED_CDS"/>
    <property type="molecule type" value="Genomic_DNA"/>
</dbReference>
<dbReference type="VEuPathDB" id="VectorBase:ACUA019434"/>
<sequence>MSVGFRDLPQSVAFFSSVEVDRVLRKEAKHDCRTPSNPHGLRIGYGIPDGESLDIFETLAQLSPAQRNISNWPWHRSKSINRVKRNIKPKKLMRETNVVE</sequence>
<dbReference type="GO" id="GO:0003887">
    <property type="term" value="F:DNA-directed DNA polymerase activity"/>
    <property type="evidence" value="ECO:0007669"/>
    <property type="project" value="TreeGrafter"/>
</dbReference>
<evidence type="ECO:0000313" key="2">
    <source>
        <dbReference type="Proteomes" id="UP000075883"/>
    </source>
</evidence>
<protein>
    <submittedName>
        <fullName evidence="1">Uncharacterized protein</fullName>
    </submittedName>
</protein>
<dbReference type="Proteomes" id="UP000075883">
    <property type="component" value="Unassembled WGS sequence"/>
</dbReference>
<keyword evidence="2" id="KW-1185">Reference proteome</keyword>
<evidence type="ECO:0000313" key="1">
    <source>
        <dbReference type="EnsemblMetazoa" id="ACUA019434-PA"/>
    </source>
</evidence>
<organism evidence="1 2">
    <name type="scientific">Anopheles culicifacies</name>
    <dbReference type="NCBI Taxonomy" id="139723"/>
    <lineage>
        <taxon>Eukaryota</taxon>
        <taxon>Metazoa</taxon>
        <taxon>Ecdysozoa</taxon>
        <taxon>Arthropoda</taxon>
        <taxon>Hexapoda</taxon>
        <taxon>Insecta</taxon>
        <taxon>Pterygota</taxon>
        <taxon>Neoptera</taxon>
        <taxon>Endopterygota</taxon>
        <taxon>Diptera</taxon>
        <taxon>Nematocera</taxon>
        <taxon>Culicoidea</taxon>
        <taxon>Culicidae</taxon>
        <taxon>Anophelinae</taxon>
        <taxon>Anopheles</taxon>
        <taxon>culicifacies species complex</taxon>
    </lineage>
</organism>
<name>A0A182MJ10_9DIPT</name>
<dbReference type="InterPro" id="IPR002297">
    <property type="entry name" value="DNA-dir_DNA_pol_A_mt"/>
</dbReference>
<dbReference type="STRING" id="139723.A0A182MJ10"/>
<dbReference type="EnsemblMetazoa" id="ACUA019434-RA">
    <property type="protein sequence ID" value="ACUA019434-PA"/>
    <property type="gene ID" value="ACUA019434"/>
</dbReference>
<proteinExistence type="predicted"/>
<dbReference type="GO" id="GO:0003677">
    <property type="term" value="F:DNA binding"/>
    <property type="evidence" value="ECO:0007669"/>
    <property type="project" value="InterPro"/>
</dbReference>
<dbReference type="GO" id="GO:0006264">
    <property type="term" value="P:mitochondrial DNA replication"/>
    <property type="evidence" value="ECO:0007669"/>
    <property type="project" value="TreeGrafter"/>
</dbReference>
<dbReference type="GO" id="GO:0008408">
    <property type="term" value="F:3'-5' exonuclease activity"/>
    <property type="evidence" value="ECO:0007669"/>
    <property type="project" value="TreeGrafter"/>
</dbReference>